<dbReference type="Proteomes" id="UP000177269">
    <property type="component" value="Unassembled WGS sequence"/>
</dbReference>
<dbReference type="InterPro" id="IPR009045">
    <property type="entry name" value="Zn_M74/Hedgehog-like"/>
</dbReference>
<name>A0A1G2P321_9BACT</name>
<dbReference type="CDD" id="cd14852">
    <property type="entry name" value="LD-carboxypeptidase"/>
    <property type="match status" value="1"/>
</dbReference>
<keyword evidence="1" id="KW-0472">Membrane</keyword>
<dbReference type="AlphaFoldDB" id="A0A1G2P321"/>
<gene>
    <name evidence="3" type="ORF">A3G52_02935</name>
</gene>
<dbReference type="SUPFAM" id="SSF55166">
    <property type="entry name" value="Hedgehog/DD-peptidase"/>
    <property type="match status" value="1"/>
</dbReference>
<feature type="domain" description="D-alanyl-D-alanine carboxypeptidase-like core" evidence="2">
    <location>
        <begin position="156"/>
        <end position="279"/>
    </location>
</feature>
<dbReference type="GO" id="GO:0006508">
    <property type="term" value="P:proteolysis"/>
    <property type="evidence" value="ECO:0007669"/>
    <property type="project" value="InterPro"/>
</dbReference>
<organism evidence="3 4">
    <name type="scientific">Candidatus Taylorbacteria bacterium RIFCSPLOWO2_12_FULL_43_20</name>
    <dbReference type="NCBI Taxonomy" id="1802332"/>
    <lineage>
        <taxon>Bacteria</taxon>
        <taxon>Candidatus Tayloriibacteriota</taxon>
    </lineage>
</organism>
<dbReference type="InterPro" id="IPR052179">
    <property type="entry name" value="DD-CPase-like"/>
</dbReference>
<protein>
    <recommendedName>
        <fullName evidence="2">D-alanyl-D-alanine carboxypeptidase-like core domain-containing protein</fullName>
    </recommendedName>
</protein>
<reference evidence="3 4" key="1">
    <citation type="journal article" date="2016" name="Nat. Commun.">
        <title>Thousands of microbial genomes shed light on interconnected biogeochemical processes in an aquifer system.</title>
        <authorList>
            <person name="Anantharaman K."/>
            <person name="Brown C.T."/>
            <person name="Hug L.A."/>
            <person name="Sharon I."/>
            <person name="Castelle C.J."/>
            <person name="Probst A.J."/>
            <person name="Thomas B.C."/>
            <person name="Singh A."/>
            <person name="Wilkins M.J."/>
            <person name="Karaoz U."/>
            <person name="Brodie E.L."/>
            <person name="Williams K.H."/>
            <person name="Hubbard S.S."/>
            <person name="Banfield J.F."/>
        </authorList>
    </citation>
    <scope>NUCLEOTIDE SEQUENCE [LARGE SCALE GENOMIC DNA]</scope>
</reference>
<dbReference type="InterPro" id="IPR003709">
    <property type="entry name" value="VanY-like_core_dom"/>
</dbReference>
<dbReference type="PANTHER" id="PTHR34385">
    <property type="entry name" value="D-ALANYL-D-ALANINE CARBOXYPEPTIDASE"/>
    <property type="match status" value="1"/>
</dbReference>
<evidence type="ECO:0000256" key="1">
    <source>
        <dbReference type="SAM" id="Phobius"/>
    </source>
</evidence>
<accession>A0A1G2P321</accession>
<dbReference type="Gene3D" id="3.30.1380.10">
    <property type="match status" value="1"/>
</dbReference>
<comment type="caution">
    <text evidence="3">The sequence shown here is derived from an EMBL/GenBank/DDBJ whole genome shotgun (WGS) entry which is preliminary data.</text>
</comment>
<dbReference type="Pfam" id="PF02557">
    <property type="entry name" value="VanY"/>
    <property type="match status" value="1"/>
</dbReference>
<evidence type="ECO:0000313" key="4">
    <source>
        <dbReference type="Proteomes" id="UP000177269"/>
    </source>
</evidence>
<dbReference type="GO" id="GO:0008233">
    <property type="term" value="F:peptidase activity"/>
    <property type="evidence" value="ECO:0007669"/>
    <property type="project" value="InterPro"/>
</dbReference>
<evidence type="ECO:0000313" key="3">
    <source>
        <dbReference type="EMBL" id="OHA42736.1"/>
    </source>
</evidence>
<proteinExistence type="predicted"/>
<evidence type="ECO:0000259" key="2">
    <source>
        <dbReference type="Pfam" id="PF02557"/>
    </source>
</evidence>
<dbReference type="EMBL" id="MHSK01000006">
    <property type="protein sequence ID" value="OHA42736.1"/>
    <property type="molecule type" value="Genomic_DNA"/>
</dbReference>
<feature type="transmembrane region" description="Helical" evidence="1">
    <location>
        <begin position="12"/>
        <end position="31"/>
    </location>
</feature>
<sequence>MIDLNEKPEHSAMKKALLVVLIVGIAAFLAYQQFTLLRLSRDIDDLRSDTASTTAKIAQNMTVLSDSLTTRQQEAISELSNALNEKQQQIESKVGGVEQSVGKISGTVSTLEKLSKTDPELLQKYSKIFFLNEHYSPPRLVEISKGYLYSEDSPESIHAEVWPYLEDMLRAAKRDDVELFVKSAFRSFDEQRNIKSSYSVTYGAGTANTFSADQGYSEHQLGTTVDFITTGLGGRLEGFDATAAYAWLEKNAYRYGFVLSYPKNNSYYVYEPWHWRYVGVKLARYLDRQDKYFYDLEQRQIDSYLADMFD</sequence>
<dbReference type="InterPro" id="IPR058193">
    <property type="entry name" value="VanY/YodJ_core_dom"/>
</dbReference>
<dbReference type="PANTHER" id="PTHR34385:SF1">
    <property type="entry name" value="PEPTIDOGLYCAN L-ALANYL-D-GLUTAMATE ENDOPEPTIDASE CWLK"/>
    <property type="match status" value="1"/>
</dbReference>
<keyword evidence="1" id="KW-0812">Transmembrane</keyword>
<keyword evidence="1" id="KW-1133">Transmembrane helix</keyword>